<feature type="compositionally biased region" description="Polar residues" evidence="1">
    <location>
        <begin position="229"/>
        <end position="248"/>
    </location>
</feature>
<comment type="caution">
    <text evidence="3">The sequence shown here is derived from an EMBL/GenBank/DDBJ whole genome shotgun (WGS) entry which is preliminary data.</text>
</comment>
<keyword evidence="2" id="KW-0472">Membrane</keyword>
<feature type="region of interest" description="Disordered" evidence="1">
    <location>
        <begin position="223"/>
        <end position="296"/>
    </location>
</feature>
<protein>
    <submittedName>
        <fullName evidence="3">Uncharacterized protein</fullName>
    </submittedName>
</protein>
<evidence type="ECO:0000313" key="3">
    <source>
        <dbReference type="EMBL" id="KAL3857106.1"/>
    </source>
</evidence>
<sequence length="675" mass="75200">MGRNSDKGLYIRCDKIGNIRVFVCFLLTICPIYCFSIFPNDDFTKSSSDSRIPNSEGLVHEINRTQFVTNFTSTINISNNITPEYAYTKSPNDTEADEKGKYLDGHNSSLNLAIIPCIAIIIVVIALCMVCHKWFVRYLRKGTKEVSGGSYIIVEEDDDDFNKVEITSDSASSAYYDTVSSFCSYLRKNVYDSMTSNRSIKFDSQQHDTVCSEPSFHQTIQSIDKESQGDTSNTENSGTQRSRITSYSELDADVSSKSSDDFKDSKPLPSREPSTELESVDDEIENMPNDSKTQRRMQRFKVSFVTEDETRSLCSKQSKGATVFNHKPSILKPASAETNHNAVCSINSPQEDNEIGNQEGLIMQLVYNGSVGVSKFRAFSSRAKPDMVDVSTQTVRTISWNRRRCKSESDSTKTNPLSMTQSDADDLVLDQNSNGIIDKFDLNGRLKSGGIRRIPLLQKSQSITGEASADCVLECYRLSDVLMNSSENQSYNVPDEVTNYRASKGCKSVDLRAVSDFETTKKDFVSDICMHYNGGILETACIDCTQRSDTTTNPEFSYINPVGSNGFPLSVCSHCKDGCQTWLHNNGEICFCGTVSDGMIETVGHHTCVHSTNKTDERFAQTDTTNHSCSKEQNNFRLHDTCLERQALYQNCDDLSCNTSISSGYIENSSESISS</sequence>
<accession>A0ABD3V658</accession>
<dbReference type="PROSITE" id="PS00018">
    <property type="entry name" value="EF_HAND_1"/>
    <property type="match status" value="1"/>
</dbReference>
<feature type="transmembrane region" description="Helical" evidence="2">
    <location>
        <begin position="110"/>
        <end position="131"/>
    </location>
</feature>
<dbReference type="EMBL" id="JBJQND010000013">
    <property type="protein sequence ID" value="KAL3857106.1"/>
    <property type="molecule type" value="Genomic_DNA"/>
</dbReference>
<proteinExistence type="predicted"/>
<feature type="transmembrane region" description="Helical" evidence="2">
    <location>
        <begin position="21"/>
        <end position="38"/>
    </location>
</feature>
<keyword evidence="4" id="KW-1185">Reference proteome</keyword>
<organism evidence="3 4">
    <name type="scientific">Sinanodonta woodiana</name>
    <name type="common">Chinese pond mussel</name>
    <name type="synonym">Anodonta woodiana</name>
    <dbReference type="NCBI Taxonomy" id="1069815"/>
    <lineage>
        <taxon>Eukaryota</taxon>
        <taxon>Metazoa</taxon>
        <taxon>Spiralia</taxon>
        <taxon>Lophotrochozoa</taxon>
        <taxon>Mollusca</taxon>
        <taxon>Bivalvia</taxon>
        <taxon>Autobranchia</taxon>
        <taxon>Heteroconchia</taxon>
        <taxon>Palaeoheterodonta</taxon>
        <taxon>Unionida</taxon>
        <taxon>Unionoidea</taxon>
        <taxon>Unionidae</taxon>
        <taxon>Unioninae</taxon>
        <taxon>Sinanodonta</taxon>
    </lineage>
</organism>
<dbReference type="InterPro" id="IPR018247">
    <property type="entry name" value="EF_Hand_1_Ca_BS"/>
</dbReference>
<evidence type="ECO:0000256" key="2">
    <source>
        <dbReference type="SAM" id="Phobius"/>
    </source>
</evidence>
<evidence type="ECO:0000256" key="1">
    <source>
        <dbReference type="SAM" id="MobiDB-lite"/>
    </source>
</evidence>
<keyword evidence="2" id="KW-0812">Transmembrane</keyword>
<dbReference type="Proteomes" id="UP001634394">
    <property type="component" value="Unassembled WGS sequence"/>
</dbReference>
<gene>
    <name evidence="3" type="ORF">ACJMK2_011801</name>
</gene>
<evidence type="ECO:0000313" key="4">
    <source>
        <dbReference type="Proteomes" id="UP001634394"/>
    </source>
</evidence>
<reference evidence="3 4" key="1">
    <citation type="submission" date="2024-11" db="EMBL/GenBank/DDBJ databases">
        <title>Chromosome-level genome assembly of the freshwater bivalve Anodonta woodiana.</title>
        <authorList>
            <person name="Chen X."/>
        </authorList>
    </citation>
    <scope>NUCLEOTIDE SEQUENCE [LARGE SCALE GENOMIC DNA]</scope>
    <source>
        <strain evidence="3">MN2024</strain>
        <tissue evidence="3">Gills</tissue>
    </source>
</reference>
<name>A0ABD3V658_SINWO</name>
<dbReference type="AlphaFoldDB" id="A0ABD3V658"/>
<keyword evidence="2" id="KW-1133">Transmembrane helix</keyword>